<dbReference type="InterPro" id="IPR007163">
    <property type="entry name" value="VCA0040-like"/>
</dbReference>
<sequence>MDILKGACMAVADSVPGVSGGTIAFLLGFYDKFISSVDDLLTGTMEKRKAAFPFLFKLAAGWAAAFLICAVILANLFDTYIYEISSLFIGLTVCAVPIVVMEERSSLKGHYPHMIFTALGIAAVPLLMHFNPVSRESSLDLTQISPQLALFLFIAAVFAVSVMVLPGISGSTMLLIMGLYVPLISAVSAVVHLDLAYVPMLAVFGLGMITGLVFIAKLLRYCLEKYRSQTIYLSVGLLIGSLYAIVLGATTLDVPRPPMSLETFSILFFLLGAGVLALLQYMKKRAEKKSA</sequence>
<evidence type="ECO:0000313" key="2">
    <source>
        <dbReference type="EMBL" id="MPL79463.1"/>
    </source>
</evidence>
<evidence type="ECO:0000256" key="1">
    <source>
        <dbReference type="SAM" id="Phobius"/>
    </source>
</evidence>
<dbReference type="EMBL" id="VSSQ01000127">
    <property type="protein sequence ID" value="MPL79463.1"/>
    <property type="molecule type" value="Genomic_DNA"/>
</dbReference>
<dbReference type="PANTHER" id="PTHR37308">
    <property type="entry name" value="INTEGRAL MEMBRANE PROTEIN"/>
    <property type="match status" value="1"/>
</dbReference>
<dbReference type="AlphaFoldDB" id="A0A644UL54"/>
<feature type="transmembrane region" description="Helical" evidence="1">
    <location>
        <begin position="148"/>
        <end position="165"/>
    </location>
</feature>
<evidence type="ECO:0008006" key="3">
    <source>
        <dbReference type="Google" id="ProtNLM"/>
    </source>
</evidence>
<keyword evidence="1" id="KW-0472">Membrane</keyword>
<name>A0A644UL54_9ZZZZ</name>
<feature type="transmembrane region" description="Helical" evidence="1">
    <location>
        <begin position="264"/>
        <end position="282"/>
    </location>
</feature>
<feature type="transmembrane region" description="Helical" evidence="1">
    <location>
        <begin position="111"/>
        <end position="128"/>
    </location>
</feature>
<keyword evidence="1" id="KW-1133">Transmembrane helix</keyword>
<accession>A0A644UL54</accession>
<organism evidence="2">
    <name type="scientific">bioreactor metagenome</name>
    <dbReference type="NCBI Taxonomy" id="1076179"/>
    <lineage>
        <taxon>unclassified sequences</taxon>
        <taxon>metagenomes</taxon>
        <taxon>ecological metagenomes</taxon>
    </lineage>
</organism>
<feature type="transmembrane region" description="Helical" evidence="1">
    <location>
        <begin position="197"/>
        <end position="219"/>
    </location>
</feature>
<dbReference type="Pfam" id="PF04018">
    <property type="entry name" value="VCA0040-like"/>
    <property type="match status" value="1"/>
</dbReference>
<keyword evidence="1" id="KW-0812">Transmembrane</keyword>
<feature type="transmembrane region" description="Helical" evidence="1">
    <location>
        <begin position="54"/>
        <end position="74"/>
    </location>
</feature>
<reference evidence="2" key="1">
    <citation type="submission" date="2019-08" db="EMBL/GenBank/DDBJ databases">
        <authorList>
            <person name="Kucharzyk K."/>
            <person name="Murdoch R.W."/>
            <person name="Higgins S."/>
            <person name="Loffler F."/>
        </authorList>
    </citation>
    <scope>NUCLEOTIDE SEQUENCE</scope>
</reference>
<comment type="caution">
    <text evidence="2">The sequence shown here is derived from an EMBL/GenBank/DDBJ whole genome shotgun (WGS) entry which is preliminary data.</text>
</comment>
<feature type="transmembrane region" description="Helical" evidence="1">
    <location>
        <begin position="80"/>
        <end position="99"/>
    </location>
</feature>
<protein>
    <recommendedName>
        <fullName evidence="3">DUF368 domain-containing protein</fullName>
    </recommendedName>
</protein>
<proteinExistence type="predicted"/>
<feature type="transmembrane region" description="Helical" evidence="1">
    <location>
        <begin position="172"/>
        <end position="191"/>
    </location>
</feature>
<feature type="transmembrane region" description="Helical" evidence="1">
    <location>
        <begin position="231"/>
        <end position="252"/>
    </location>
</feature>
<dbReference type="PANTHER" id="PTHR37308:SF1">
    <property type="entry name" value="POLYPRENYL-PHOSPHATE TRANSPORTER"/>
    <property type="match status" value="1"/>
</dbReference>
<gene>
    <name evidence="2" type="ORF">SDC9_25342</name>
</gene>